<evidence type="ECO:0000256" key="3">
    <source>
        <dbReference type="ARBA" id="ARBA00022448"/>
    </source>
</evidence>
<organism evidence="9 10">
    <name type="scientific">Nostocoides jenkinsii Ben 74</name>
    <dbReference type="NCBI Taxonomy" id="1193518"/>
    <lineage>
        <taxon>Bacteria</taxon>
        <taxon>Bacillati</taxon>
        <taxon>Actinomycetota</taxon>
        <taxon>Actinomycetes</taxon>
        <taxon>Micrococcales</taxon>
        <taxon>Intrasporangiaceae</taxon>
        <taxon>Nostocoides</taxon>
    </lineage>
</organism>
<evidence type="ECO:0000256" key="4">
    <source>
        <dbReference type="ARBA" id="ARBA00023065"/>
    </source>
</evidence>
<evidence type="ECO:0000313" key="9">
    <source>
        <dbReference type="EMBL" id="CCI53194.1"/>
    </source>
</evidence>
<keyword evidence="7" id="KW-1003">Cell membrane</keyword>
<feature type="domain" description="ATP synthase F1 complex delta/epsilon subunit N-terminal" evidence="8">
    <location>
        <begin position="3"/>
        <end position="81"/>
    </location>
</feature>
<dbReference type="InterPro" id="IPR036771">
    <property type="entry name" value="ATPsynth_dsu/esu_N"/>
</dbReference>
<dbReference type="GO" id="GO:0005524">
    <property type="term" value="F:ATP binding"/>
    <property type="evidence" value="ECO:0007669"/>
    <property type="project" value="UniProtKB-UniRule"/>
</dbReference>
<dbReference type="CDD" id="cd12152">
    <property type="entry name" value="F1-ATPase_delta"/>
    <property type="match status" value="1"/>
</dbReference>
<dbReference type="NCBIfam" id="NF009977">
    <property type="entry name" value="PRK13442.1"/>
    <property type="match status" value="1"/>
</dbReference>
<dbReference type="InterPro" id="IPR001469">
    <property type="entry name" value="ATP_synth_F1_dsu/esu"/>
</dbReference>
<evidence type="ECO:0000256" key="2">
    <source>
        <dbReference type="ARBA" id="ARBA00005712"/>
    </source>
</evidence>
<keyword evidence="7" id="KW-0066">ATP synthesis</keyword>
<keyword evidence="5 7" id="KW-0472">Membrane</keyword>
<evidence type="ECO:0000259" key="8">
    <source>
        <dbReference type="Pfam" id="PF02823"/>
    </source>
</evidence>
<dbReference type="GO" id="GO:0046933">
    <property type="term" value="F:proton-transporting ATP synthase activity, rotational mechanism"/>
    <property type="evidence" value="ECO:0007669"/>
    <property type="project" value="UniProtKB-UniRule"/>
</dbReference>
<keyword evidence="4 7" id="KW-0406">Ion transport</keyword>
<comment type="subcellular location">
    <subcellularLocation>
        <location evidence="1 7">Cell membrane</location>
        <topology evidence="1 7">Peripheral membrane protein</topology>
    </subcellularLocation>
</comment>
<evidence type="ECO:0000256" key="6">
    <source>
        <dbReference type="ARBA" id="ARBA00023196"/>
    </source>
</evidence>
<evidence type="ECO:0000256" key="7">
    <source>
        <dbReference type="HAMAP-Rule" id="MF_00530"/>
    </source>
</evidence>
<dbReference type="STRING" id="1193518.BN13_300005"/>
<evidence type="ECO:0000256" key="5">
    <source>
        <dbReference type="ARBA" id="ARBA00023136"/>
    </source>
</evidence>
<comment type="similarity">
    <text evidence="2 7">Belongs to the ATPase epsilon chain family.</text>
</comment>
<keyword evidence="3 7" id="KW-0813">Transport</keyword>
<keyword evidence="6 7" id="KW-0139">CF(1)</keyword>
<dbReference type="GO" id="GO:0005886">
    <property type="term" value="C:plasma membrane"/>
    <property type="evidence" value="ECO:0007669"/>
    <property type="project" value="UniProtKB-SubCell"/>
</dbReference>
<name>A0A077M959_9MICO</name>
<dbReference type="Pfam" id="PF02823">
    <property type="entry name" value="ATP-synt_DE_N"/>
    <property type="match status" value="1"/>
</dbReference>
<dbReference type="HAMAP" id="MF_00530">
    <property type="entry name" value="ATP_synth_epsil_bac"/>
    <property type="match status" value="1"/>
</dbReference>
<proteinExistence type="inferred from homology"/>
<evidence type="ECO:0000256" key="1">
    <source>
        <dbReference type="ARBA" id="ARBA00004202"/>
    </source>
</evidence>
<dbReference type="Gene3D" id="2.60.15.10">
    <property type="entry name" value="F0F1 ATP synthase delta/epsilon subunit, N-terminal"/>
    <property type="match status" value="1"/>
</dbReference>
<accession>A0A077M959</accession>
<dbReference type="AlphaFoldDB" id="A0A077M959"/>
<comment type="caution">
    <text evidence="9">The sequence shown here is derived from an EMBL/GenBank/DDBJ whole genome shotgun (WGS) entry which is preliminary data.</text>
</comment>
<protein>
    <recommendedName>
        <fullName evidence="7">ATP synthase epsilon chain</fullName>
    </recommendedName>
    <alternativeName>
        <fullName evidence="7">ATP synthase F1 sector epsilon subunit</fullName>
    </alternativeName>
    <alternativeName>
        <fullName evidence="7">F-ATPase epsilon subunit</fullName>
    </alternativeName>
</protein>
<dbReference type="RefSeq" id="WP_048545379.1">
    <property type="nucleotide sequence ID" value="NZ_HF571038.1"/>
</dbReference>
<dbReference type="EMBL" id="CAJC01000140">
    <property type="protein sequence ID" value="CCI53194.1"/>
    <property type="molecule type" value="Genomic_DNA"/>
</dbReference>
<evidence type="ECO:0000313" key="10">
    <source>
        <dbReference type="Proteomes" id="UP000035720"/>
    </source>
</evidence>
<comment type="function">
    <text evidence="7">Produces ATP from ADP in the presence of a proton gradient across the membrane.</text>
</comment>
<dbReference type="SUPFAM" id="SSF51344">
    <property type="entry name" value="Epsilon subunit of F1F0-ATP synthase N-terminal domain"/>
    <property type="match status" value="1"/>
</dbReference>
<keyword evidence="7" id="KW-0375">Hydrogen ion transport</keyword>
<dbReference type="GO" id="GO:0045259">
    <property type="term" value="C:proton-transporting ATP synthase complex"/>
    <property type="evidence" value="ECO:0007669"/>
    <property type="project" value="UniProtKB-KW"/>
</dbReference>
<comment type="subunit">
    <text evidence="7">F-type ATPases have 2 components, CF(1) - the catalytic core - and CF(0) - the membrane proton channel. CF(1) has five subunits: alpha(3), beta(3), gamma(1), delta(1), epsilon(1). CF(0) has three main subunits: a, b and c.</text>
</comment>
<dbReference type="InterPro" id="IPR020546">
    <property type="entry name" value="ATP_synth_F1_dsu/esu_N"/>
</dbReference>
<keyword evidence="10" id="KW-1185">Reference proteome</keyword>
<dbReference type="Proteomes" id="UP000035720">
    <property type="component" value="Unassembled WGS sequence"/>
</dbReference>
<gene>
    <name evidence="7 9" type="primary">atpC</name>
    <name evidence="9" type="ORF">BN13_300005</name>
</gene>
<reference evidence="9 10" key="1">
    <citation type="journal article" date="2013" name="ISME J.">
        <title>A metabolic model for members of the genus Tetrasphaera involved in enhanced biological phosphorus removal.</title>
        <authorList>
            <person name="Kristiansen R."/>
            <person name="Nguyen H.T.T."/>
            <person name="Saunders A.M."/>
            <person name="Nielsen J.L."/>
            <person name="Wimmer R."/>
            <person name="Le V.Q."/>
            <person name="McIlroy S.J."/>
            <person name="Petrovski S."/>
            <person name="Seviour R.J."/>
            <person name="Calteau A."/>
            <person name="Nielsen K.L."/>
            <person name="Nielsen P.H."/>
        </authorList>
    </citation>
    <scope>NUCLEOTIDE SEQUENCE [LARGE SCALE GENOMIC DNA]</scope>
    <source>
        <strain evidence="9 10">Ben 74</strain>
    </source>
</reference>
<sequence length="88" mass="9084">MALQVELVAADRQVWAGEASSVSARSVDGDLGILPGHTPKLVVLTEGEIRIHRTEGGVASATVEGGFMSVEGDRVTIVTDAVEQPSGV</sequence>